<feature type="compositionally biased region" description="Basic and acidic residues" evidence="1">
    <location>
        <begin position="54"/>
        <end position="71"/>
    </location>
</feature>
<proteinExistence type="predicted"/>
<feature type="transmembrane region" description="Helical" evidence="2">
    <location>
        <begin position="668"/>
        <end position="693"/>
    </location>
</feature>
<accession>A0AB34KSS3</accession>
<feature type="transmembrane region" description="Helical" evidence="2">
    <location>
        <begin position="401"/>
        <end position="421"/>
    </location>
</feature>
<name>A0AB34KSS3_9PEZI</name>
<feature type="transmembrane region" description="Helical" evidence="2">
    <location>
        <begin position="626"/>
        <end position="648"/>
    </location>
</feature>
<sequence>MAFFNVNYSALNFSKKGDVSPQHELSGLELGQVQTPRISGHLSTGASLIETNNDDDRPFVEHNGANKDSKDTTAGPASSELPLDSEETIRHNQQRRRLQGWRFGVAFSATLAAIVLMINFVLVLWASLRHPLHDGIGRLYVGECNLVDTMSFWVHLLINGLSSALLGASNYTMQCLASPTRSECDTAHARGEWLEIGTSGVHNLKRVSWKRSTAWVLLGLSSVPIHLLFNSTVFKALDGTLHNMALVNTAFFDRPNVSGDVEATVRDQGFPPTSRAASQSLEFVQHMQHTYAADQAQFDLLSASDCVSTYGMQFVTGHSDVLLVTAGNDVQDERTVFFTSFLSRAESDSWICQDVDYGSWYCDFSKVQSNITNWTVAGRKIDHCLAKRTDSYCQLQFSSPISIAVLVCNLIKVLCMLWLLLLQRDVTLVTWGDAISSWLDQPDEITKNCCLMGKQELTGRMNRPGDVSFCSPETAHPLPSRNTFQPRWHHAVSWRRRAATYSLCVGALVATGVFLHQAISGVLKGIVGPDRSRSNPITSLGFGTIEADLVVDIGLPENGGQGFAASVLLANLPQLVSSLLYMSYNGLYTCMHLAHEYSGFAKHRKPLRVTTPRGKQRTTYWLQLPYSYSVPLLVTSVLLHWLVSQSLFLVRISFWSDGVEMVEYSSSAVGYSCAPIMCVMILGGCMTLIAMGLGFRKLDCRMPVAGSCSIVLAAAAHRPEADDNAAILPVKWGEVSDASVCDPVIGHCCFTSGEVTDVQEGKFYAGHL</sequence>
<feature type="transmembrane region" description="Helical" evidence="2">
    <location>
        <begin position="214"/>
        <end position="234"/>
    </location>
</feature>
<evidence type="ECO:0000256" key="1">
    <source>
        <dbReference type="SAM" id="MobiDB-lite"/>
    </source>
</evidence>
<dbReference type="EMBL" id="JAAQHG020000014">
    <property type="protein sequence ID" value="KAL1586595.1"/>
    <property type="molecule type" value="Genomic_DNA"/>
</dbReference>
<dbReference type="Proteomes" id="UP000803884">
    <property type="component" value="Unassembled WGS sequence"/>
</dbReference>
<protein>
    <recommendedName>
        <fullName evidence="3">DUF6536 domain-containing protein</fullName>
    </recommendedName>
</protein>
<organism evidence="4 5">
    <name type="scientific">Cladosporium halotolerans</name>
    <dbReference type="NCBI Taxonomy" id="1052096"/>
    <lineage>
        <taxon>Eukaryota</taxon>
        <taxon>Fungi</taxon>
        <taxon>Dikarya</taxon>
        <taxon>Ascomycota</taxon>
        <taxon>Pezizomycotina</taxon>
        <taxon>Dothideomycetes</taxon>
        <taxon>Dothideomycetidae</taxon>
        <taxon>Cladosporiales</taxon>
        <taxon>Cladosporiaceae</taxon>
        <taxon>Cladosporium</taxon>
    </lineage>
</organism>
<feature type="transmembrane region" description="Helical" evidence="2">
    <location>
        <begin position="563"/>
        <end position="582"/>
    </location>
</feature>
<evidence type="ECO:0000313" key="5">
    <source>
        <dbReference type="Proteomes" id="UP000803884"/>
    </source>
</evidence>
<gene>
    <name evidence="4" type="ORF">WHR41_05302</name>
</gene>
<evidence type="ECO:0000259" key="3">
    <source>
        <dbReference type="Pfam" id="PF20163"/>
    </source>
</evidence>
<comment type="caution">
    <text evidence="4">The sequence shown here is derived from an EMBL/GenBank/DDBJ whole genome shotgun (WGS) entry which is preliminary data.</text>
</comment>
<keyword evidence="2" id="KW-0812">Transmembrane</keyword>
<dbReference type="PANTHER" id="PTHR35395:SF1">
    <property type="entry name" value="DUF6536 DOMAIN-CONTAINING PROTEIN"/>
    <property type="match status" value="1"/>
</dbReference>
<dbReference type="RefSeq" id="XP_069229700.1">
    <property type="nucleotide sequence ID" value="XM_069373907.1"/>
</dbReference>
<feature type="region of interest" description="Disordered" evidence="1">
    <location>
        <begin position="50"/>
        <end position="87"/>
    </location>
</feature>
<keyword evidence="5" id="KW-1185">Reference proteome</keyword>
<feature type="transmembrane region" description="Helical" evidence="2">
    <location>
        <begin position="152"/>
        <end position="171"/>
    </location>
</feature>
<dbReference type="AlphaFoldDB" id="A0AB34KSS3"/>
<feature type="transmembrane region" description="Helical" evidence="2">
    <location>
        <begin position="498"/>
        <end position="519"/>
    </location>
</feature>
<dbReference type="Pfam" id="PF20163">
    <property type="entry name" value="DUF6536"/>
    <property type="match status" value="1"/>
</dbReference>
<dbReference type="GeneID" id="96006745"/>
<feature type="domain" description="DUF6536" evidence="3">
    <location>
        <begin position="101"/>
        <end position="252"/>
    </location>
</feature>
<keyword evidence="2" id="KW-1133">Transmembrane helix</keyword>
<reference evidence="4 5" key="1">
    <citation type="journal article" date="2020" name="Microbiol. Resour. Announc.">
        <title>Draft Genome Sequence of a Cladosporium Species Isolated from the Mesophotic Ascidian Didemnum maculosum.</title>
        <authorList>
            <person name="Gioti A."/>
            <person name="Siaperas R."/>
            <person name="Nikolaivits E."/>
            <person name="Le Goff G."/>
            <person name="Ouazzani J."/>
            <person name="Kotoulas G."/>
            <person name="Topakas E."/>
        </authorList>
    </citation>
    <scope>NUCLEOTIDE SEQUENCE [LARGE SCALE GENOMIC DNA]</scope>
    <source>
        <strain evidence="4 5">TM138-S3</strain>
    </source>
</reference>
<evidence type="ECO:0000313" key="4">
    <source>
        <dbReference type="EMBL" id="KAL1586595.1"/>
    </source>
</evidence>
<keyword evidence="2" id="KW-0472">Membrane</keyword>
<dbReference type="InterPro" id="IPR046623">
    <property type="entry name" value="DUF6536"/>
</dbReference>
<feature type="transmembrane region" description="Helical" evidence="2">
    <location>
        <begin position="103"/>
        <end position="128"/>
    </location>
</feature>
<dbReference type="PANTHER" id="PTHR35395">
    <property type="entry name" value="DUF6536 DOMAIN-CONTAINING PROTEIN"/>
    <property type="match status" value="1"/>
</dbReference>
<evidence type="ECO:0000256" key="2">
    <source>
        <dbReference type="SAM" id="Phobius"/>
    </source>
</evidence>